<dbReference type="AlphaFoldDB" id="A0A3R7LDY6"/>
<evidence type="ECO:0000313" key="2">
    <source>
        <dbReference type="EMBL" id="RKJ94448.1"/>
    </source>
</evidence>
<sequence>MKHILALLACAASMPALADAEPRNNMPPLLQKSVKGGGITAARFDAGVLRAQLNKPEVTELMYGTFVFHNICAQQWYEPAQFAAVGLTRVELFNAEGTQGFAFDARGDTCAEMGRLGKNFRSFIAQYTVACTAGSCPPQR</sequence>
<gene>
    <name evidence="2" type="ORF">CE154_019205</name>
</gene>
<evidence type="ECO:0000256" key="1">
    <source>
        <dbReference type="SAM" id="SignalP"/>
    </source>
</evidence>
<keyword evidence="1" id="KW-0732">Signal</keyword>
<feature type="chain" id="PRO_5018792394" evidence="1">
    <location>
        <begin position="19"/>
        <end position="140"/>
    </location>
</feature>
<proteinExistence type="predicted"/>
<accession>A0A3R7LDY6</accession>
<organism evidence="2 3">
    <name type="scientific">Alicycliphilus denitrificans</name>
    <dbReference type="NCBI Taxonomy" id="179636"/>
    <lineage>
        <taxon>Bacteria</taxon>
        <taxon>Pseudomonadati</taxon>
        <taxon>Pseudomonadota</taxon>
        <taxon>Betaproteobacteria</taxon>
        <taxon>Burkholderiales</taxon>
        <taxon>Comamonadaceae</taxon>
        <taxon>Alicycliphilus</taxon>
    </lineage>
</organism>
<reference evidence="2 3" key="1">
    <citation type="submission" date="2018-09" db="EMBL/GenBank/DDBJ databases">
        <title>Genome comparison of Alicycliphilus sp. BQ1, a polyurethanolytic bacterium, with its closest phylogenetic relatives Alicycliphilus denitrificans BC and K601, unable to attack polyurethane.</title>
        <authorList>
            <person name="Loza-Tavera H."/>
            <person name="Lozano L."/>
            <person name="Cevallos M."/>
            <person name="Maya-Lucas O."/>
            <person name="Garcia-Mena J."/>
            <person name="Hernandez J."/>
        </authorList>
    </citation>
    <scope>NUCLEOTIDE SEQUENCE [LARGE SCALE GENOMIC DNA]</scope>
    <source>
        <strain evidence="2 3">BQ1</strain>
    </source>
</reference>
<name>A0A3R7LDY6_9BURK</name>
<dbReference type="Proteomes" id="UP000216225">
    <property type="component" value="Unassembled WGS sequence"/>
</dbReference>
<feature type="signal peptide" evidence="1">
    <location>
        <begin position="1"/>
        <end position="18"/>
    </location>
</feature>
<dbReference type="EMBL" id="NKDB02000005">
    <property type="protein sequence ID" value="RKJ94448.1"/>
    <property type="molecule type" value="Genomic_DNA"/>
</dbReference>
<comment type="caution">
    <text evidence="2">The sequence shown here is derived from an EMBL/GenBank/DDBJ whole genome shotgun (WGS) entry which is preliminary data.</text>
</comment>
<evidence type="ECO:0000313" key="3">
    <source>
        <dbReference type="Proteomes" id="UP000216225"/>
    </source>
</evidence>
<dbReference type="RefSeq" id="WP_094437034.1">
    <property type="nucleotide sequence ID" value="NZ_CP181370.1"/>
</dbReference>
<protein>
    <submittedName>
        <fullName evidence="2">Uncharacterized protein</fullName>
    </submittedName>
</protein>